<evidence type="ECO:0000313" key="2">
    <source>
        <dbReference type="Proteomes" id="UP001249851"/>
    </source>
</evidence>
<evidence type="ECO:0000313" key="1">
    <source>
        <dbReference type="EMBL" id="KAK2558874.1"/>
    </source>
</evidence>
<dbReference type="AlphaFoldDB" id="A0AAD9V2H6"/>
<reference evidence="1" key="2">
    <citation type="journal article" date="2023" name="Science">
        <title>Genomic signatures of disease resistance in endangered staghorn corals.</title>
        <authorList>
            <person name="Vollmer S.V."/>
            <person name="Selwyn J.D."/>
            <person name="Despard B.A."/>
            <person name="Roesel C.L."/>
        </authorList>
    </citation>
    <scope>NUCLEOTIDE SEQUENCE</scope>
    <source>
        <strain evidence="1">K2</strain>
    </source>
</reference>
<proteinExistence type="predicted"/>
<dbReference type="Proteomes" id="UP001249851">
    <property type="component" value="Unassembled WGS sequence"/>
</dbReference>
<dbReference type="EMBL" id="JARQWQ010000042">
    <property type="protein sequence ID" value="KAK2558874.1"/>
    <property type="molecule type" value="Genomic_DNA"/>
</dbReference>
<dbReference type="Pfam" id="PF05380">
    <property type="entry name" value="Peptidase_A17"/>
    <property type="match status" value="1"/>
</dbReference>
<dbReference type="PANTHER" id="PTHR47331:SF1">
    <property type="entry name" value="GAG-LIKE PROTEIN"/>
    <property type="match status" value="1"/>
</dbReference>
<comment type="caution">
    <text evidence="1">The sequence shown here is derived from an EMBL/GenBank/DDBJ whole genome shotgun (WGS) entry which is preliminary data.</text>
</comment>
<keyword evidence="2" id="KW-1185">Reference proteome</keyword>
<gene>
    <name evidence="1" type="ORF">P5673_018487</name>
</gene>
<protein>
    <submittedName>
        <fullName evidence="1">Uncharacterized protein</fullName>
    </submittedName>
</protein>
<accession>A0AAD9V2H6</accession>
<sequence length="259" mass="29960">MFRVNPLGIAAPFLLVGKKILQDLCPMKRGWDEEIDEEFRERWENWRSQLSTLERFSMDRCIKPVDLGTVVSRQLHSFSDACSSGYGQVTYLRIENGKGDLHCSFLMGKARLAPVKPTTIPRLELTAATVSVQVGKMIRRELDVPIDSETFWTDSTTVLKYLRNETRRFQVFVANRVQAMRDETVPTQWRFVNSKCYPADDASRGLKGCELSTQQHWIRGPDFLRLPESHLTWKKFPLTTRRSRRSMCTESSSAKDLMF</sequence>
<reference evidence="1" key="1">
    <citation type="journal article" date="2023" name="G3 (Bethesda)">
        <title>Whole genome assembly and annotation of the endangered Caribbean coral Acropora cervicornis.</title>
        <authorList>
            <person name="Selwyn J.D."/>
            <person name="Vollmer S.V."/>
        </authorList>
    </citation>
    <scope>NUCLEOTIDE SEQUENCE</scope>
    <source>
        <strain evidence="1">K2</strain>
    </source>
</reference>
<name>A0AAD9V2H6_ACRCE</name>
<dbReference type="PANTHER" id="PTHR47331">
    <property type="entry name" value="PHD-TYPE DOMAIN-CONTAINING PROTEIN"/>
    <property type="match status" value="1"/>
</dbReference>
<organism evidence="1 2">
    <name type="scientific">Acropora cervicornis</name>
    <name type="common">Staghorn coral</name>
    <dbReference type="NCBI Taxonomy" id="6130"/>
    <lineage>
        <taxon>Eukaryota</taxon>
        <taxon>Metazoa</taxon>
        <taxon>Cnidaria</taxon>
        <taxon>Anthozoa</taxon>
        <taxon>Hexacorallia</taxon>
        <taxon>Scleractinia</taxon>
        <taxon>Astrocoeniina</taxon>
        <taxon>Acroporidae</taxon>
        <taxon>Acropora</taxon>
    </lineage>
</organism>
<dbReference type="InterPro" id="IPR008042">
    <property type="entry name" value="Retrotrans_Pao"/>
</dbReference>